<dbReference type="InterPro" id="IPR017438">
    <property type="entry name" value="ATP-NAD_kinase_N"/>
</dbReference>
<feature type="binding site" evidence="8">
    <location>
        <begin position="61"/>
        <end position="62"/>
    </location>
    <ligand>
        <name>NAD(+)</name>
        <dbReference type="ChEBI" id="CHEBI:57540"/>
    </ligand>
</feature>
<evidence type="ECO:0000256" key="7">
    <source>
        <dbReference type="ARBA" id="ARBA00023027"/>
    </source>
</evidence>
<dbReference type="InterPro" id="IPR017437">
    <property type="entry name" value="ATP-NAD_kinase_PpnK-typ_C"/>
</dbReference>
<comment type="cofactor">
    <cofactor evidence="8">
        <name>a divalent metal cation</name>
        <dbReference type="ChEBI" id="CHEBI:60240"/>
    </cofactor>
</comment>
<protein>
    <recommendedName>
        <fullName evidence="8">NAD kinase</fullName>
        <ecNumber evidence="8">2.7.1.23</ecNumber>
    </recommendedName>
    <alternativeName>
        <fullName evidence="8">ATP-dependent NAD kinase</fullName>
    </alternativeName>
</protein>
<comment type="catalytic activity">
    <reaction evidence="8">
        <text>NAD(+) + ATP = ADP + NADP(+) + H(+)</text>
        <dbReference type="Rhea" id="RHEA:18629"/>
        <dbReference type="ChEBI" id="CHEBI:15378"/>
        <dbReference type="ChEBI" id="CHEBI:30616"/>
        <dbReference type="ChEBI" id="CHEBI:57540"/>
        <dbReference type="ChEBI" id="CHEBI:58349"/>
        <dbReference type="ChEBI" id="CHEBI:456216"/>
        <dbReference type="EC" id="2.7.1.23"/>
    </reaction>
</comment>
<accession>A0A3P3R8T2</accession>
<keyword evidence="10" id="KW-1185">Reference proteome</keyword>
<dbReference type="GO" id="GO:0005524">
    <property type="term" value="F:ATP binding"/>
    <property type="evidence" value="ECO:0007669"/>
    <property type="project" value="UniProtKB-KW"/>
</dbReference>
<name>A0A3P3R8T2_9EURY</name>
<evidence type="ECO:0000256" key="4">
    <source>
        <dbReference type="ARBA" id="ARBA00022777"/>
    </source>
</evidence>
<feature type="active site" description="Proton acceptor" evidence="8">
    <location>
        <position position="61"/>
    </location>
</feature>
<dbReference type="GO" id="GO:0006741">
    <property type="term" value="P:NADP+ biosynthetic process"/>
    <property type="evidence" value="ECO:0007669"/>
    <property type="project" value="UniProtKB-UniRule"/>
</dbReference>
<evidence type="ECO:0000256" key="3">
    <source>
        <dbReference type="ARBA" id="ARBA00022741"/>
    </source>
</evidence>
<dbReference type="GO" id="GO:0005737">
    <property type="term" value="C:cytoplasm"/>
    <property type="evidence" value="ECO:0007669"/>
    <property type="project" value="UniProtKB-SubCell"/>
</dbReference>
<gene>
    <name evidence="8" type="primary">nadK</name>
    <name evidence="9" type="ORF">EIK79_11890</name>
</gene>
<comment type="function">
    <text evidence="8">Involved in the regulation of the intracellular balance of NAD and NADP, and is a key enzyme in the biosynthesis of NADP. Catalyzes specifically the phosphorylation on 2'-hydroxyl of the adenosine moiety of NAD to yield NADP.</text>
</comment>
<dbReference type="PANTHER" id="PTHR20275:SF43">
    <property type="entry name" value="BIFUNCTIONAL NADP PHOSPHATASE_NAD KINASE"/>
    <property type="match status" value="1"/>
</dbReference>
<dbReference type="AlphaFoldDB" id="A0A3P3R8T2"/>
<dbReference type="Gene3D" id="2.60.200.30">
    <property type="entry name" value="Probable inorganic polyphosphate/atp-NAD kinase, domain 2"/>
    <property type="match status" value="1"/>
</dbReference>
<dbReference type="GO" id="GO:0019674">
    <property type="term" value="P:NAD+ metabolic process"/>
    <property type="evidence" value="ECO:0007669"/>
    <property type="project" value="InterPro"/>
</dbReference>
<evidence type="ECO:0000313" key="10">
    <source>
        <dbReference type="Proteomes" id="UP000282322"/>
    </source>
</evidence>
<dbReference type="Proteomes" id="UP000282322">
    <property type="component" value="Unassembled WGS sequence"/>
</dbReference>
<evidence type="ECO:0000313" key="9">
    <source>
        <dbReference type="EMBL" id="RRJ29784.1"/>
    </source>
</evidence>
<evidence type="ECO:0000256" key="8">
    <source>
        <dbReference type="HAMAP-Rule" id="MF_00361"/>
    </source>
</evidence>
<feature type="binding site" evidence="8">
    <location>
        <begin position="135"/>
        <end position="136"/>
    </location>
    <ligand>
        <name>NAD(+)</name>
        <dbReference type="ChEBI" id="CHEBI:57540"/>
    </ligand>
</feature>
<feature type="binding site" evidence="8">
    <location>
        <position position="167"/>
    </location>
    <ligand>
        <name>NAD(+)</name>
        <dbReference type="ChEBI" id="CHEBI:57540"/>
    </ligand>
</feature>
<dbReference type="GO" id="GO:0046872">
    <property type="term" value="F:metal ion binding"/>
    <property type="evidence" value="ECO:0007669"/>
    <property type="project" value="UniProtKB-UniRule"/>
</dbReference>
<proteinExistence type="inferred from homology"/>
<dbReference type="SUPFAM" id="SSF111331">
    <property type="entry name" value="NAD kinase/diacylglycerol kinase-like"/>
    <property type="match status" value="1"/>
</dbReference>
<dbReference type="HAMAP" id="MF_00361">
    <property type="entry name" value="NAD_kinase"/>
    <property type="match status" value="1"/>
</dbReference>
<keyword evidence="4 8" id="KW-0418">Kinase</keyword>
<dbReference type="Gene3D" id="3.40.50.10330">
    <property type="entry name" value="Probable inorganic polyphosphate/atp-NAD kinase, domain 1"/>
    <property type="match status" value="1"/>
</dbReference>
<keyword evidence="1 8" id="KW-0963">Cytoplasm</keyword>
<comment type="similarity">
    <text evidence="8">Belongs to the NAD kinase family.</text>
</comment>
<reference evidence="9 10" key="1">
    <citation type="submission" date="2018-11" db="EMBL/GenBank/DDBJ databases">
        <title>Taxonoimc description of Halomarina strain SPP-AMP-1.</title>
        <authorList>
            <person name="Pal Y."/>
            <person name="Srinivasana K."/>
            <person name="Verma A."/>
            <person name="Kumar P."/>
        </authorList>
    </citation>
    <scope>NUCLEOTIDE SEQUENCE [LARGE SCALE GENOMIC DNA]</scope>
    <source>
        <strain evidence="9 10">SPP-AMP-1</strain>
    </source>
</reference>
<keyword evidence="2 8" id="KW-0808">Transferase</keyword>
<dbReference type="Pfam" id="PF01513">
    <property type="entry name" value="NAD_kinase"/>
    <property type="match status" value="1"/>
</dbReference>
<keyword evidence="3 8" id="KW-0547">Nucleotide-binding</keyword>
<evidence type="ECO:0000256" key="5">
    <source>
        <dbReference type="ARBA" id="ARBA00022840"/>
    </source>
</evidence>
<keyword evidence="6 8" id="KW-0521">NADP</keyword>
<dbReference type="GO" id="GO:0003951">
    <property type="term" value="F:NAD+ kinase activity"/>
    <property type="evidence" value="ECO:0007669"/>
    <property type="project" value="UniProtKB-UniRule"/>
</dbReference>
<keyword evidence="5 8" id="KW-0067">ATP-binding</keyword>
<dbReference type="Pfam" id="PF20143">
    <property type="entry name" value="NAD_kinase_C"/>
    <property type="match status" value="1"/>
</dbReference>
<evidence type="ECO:0000256" key="6">
    <source>
        <dbReference type="ARBA" id="ARBA00022857"/>
    </source>
</evidence>
<comment type="caution">
    <text evidence="9">The sequence shown here is derived from an EMBL/GenBank/DDBJ whole genome shotgun (WGS) entry which is preliminary data.</text>
</comment>
<keyword evidence="7 8" id="KW-0520">NAD</keyword>
<comment type="subcellular location">
    <subcellularLocation>
        <location evidence="8">Cytoplasm</location>
    </subcellularLocation>
</comment>
<feature type="binding site" evidence="8">
    <location>
        <position position="175"/>
    </location>
    <ligand>
        <name>NAD(+)</name>
        <dbReference type="ChEBI" id="CHEBI:57540"/>
    </ligand>
</feature>
<dbReference type="PANTHER" id="PTHR20275">
    <property type="entry name" value="NAD KINASE"/>
    <property type="match status" value="1"/>
</dbReference>
<dbReference type="EMBL" id="RRCH01000026">
    <property type="protein sequence ID" value="RRJ29784.1"/>
    <property type="molecule type" value="Genomic_DNA"/>
</dbReference>
<dbReference type="RefSeq" id="WP_124955334.1">
    <property type="nucleotide sequence ID" value="NZ_RRCH01000026.1"/>
</dbReference>
<dbReference type="OrthoDB" id="77798at2157"/>
<dbReference type="InterPro" id="IPR016064">
    <property type="entry name" value="NAD/diacylglycerol_kinase_sf"/>
</dbReference>
<feature type="binding site" evidence="8">
    <location>
        <begin position="178"/>
        <end position="183"/>
    </location>
    <ligand>
        <name>NAD(+)</name>
        <dbReference type="ChEBI" id="CHEBI:57540"/>
    </ligand>
</feature>
<dbReference type="EC" id="2.7.1.23" evidence="8"/>
<sequence>MQIGIVAQQDNPRAASLAGDIQDAVDVSVIVDETTAGALDTTGIAVEEMSQCDLVVSIGGDGTFLYAARWIGSTPIMGVNLGEVGFLNATAPENAVSTVKRAIENHESGDSTIRTLDIPRLSATGDGWTLPPALNEIAVMGSHRGPDGGLTIEVRVDGSLYTGGHADGVLVATPAGSTAYNLSEGGPLIHPGVSGMVLNEMCARDGMPPLVIDPDAVVSVRADDASSVIAVSDGRIHQEIDPPAVITVSADAPPVRIAGPEIDFFTALGKLD</sequence>
<evidence type="ECO:0000256" key="2">
    <source>
        <dbReference type="ARBA" id="ARBA00022679"/>
    </source>
</evidence>
<evidence type="ECO:0000256" key="1">
    <source>
        <dbReference type="ARBA" id="ARBA00022490"/>
    </source>
</evidence>
<organism evidence="9 10">
    <name type="scientific">Halocatena pleomorpha</name>
    <dbReference type="NCBI Taxonomy" id="1785090"/>
    <lineage>
        <taxon>Archaea</taxon>
        <taxon>Methanobacteriati</taxon>
        <taxon>Methanobacteriota</taxon>
        <taxon>Stenosarchaea group</taxon>
        <taxon>Halobacteria</taxon>
        <taxon>Halobacteriales</taxon>
        <taxon>Natronomonadaceae</taxon>
        <taxon>Halocatena</taxon>
    </lineage>
</organism>
<comment type="caution">
    <text evidence="8">Lacks conserved residue(s) required for the propagation of feature annotation.</text>
</comment>
<dbReference type="InterPro" id="IPR002504">
    <property type="entry name" value="NADK"/>
</dbReference>
<feature type="binding site" evidence="8">
    <location>
        <position position="165"/>
    </location>
    <ligand>
        <name>NAD(+)</name>
        <dbReference type="ChEBI" id="CHEBI:57540"/>
    </ligand>
</feature>